<dbReference type="EMBL" id="JAFFGZ010000006">
    <property type="protein sequence ID" value="KAK4643867.1"/>
    <property type="molecule type" value="Genomic_DNA"/>
</dbReference>
<dbReference type="PROSITE" id="PS50020">
    <property type="entry name" value="WW_DOMAIN_2"/>
    <property type="match status" value="1"/>
</dbReference>
<feature type="region of interest" description="Disordered" evidence="2">
    <location>
        <begin position="43"/>
        <end position="64"/>
    </location>
</feature>
<feature type="region of interest" description="Disordered" evidence="2">
    <location>
        <begin position="1"/>
        <end position="26"/>
    </location>
</feature>
<evidence type="ECO:0000313" key="4">
    <source>
        <dbReference type="EMBL" id="KAK4643867.1"/>
    </source>
</evidence>
<proteinExistence type="predicted"/>
<dbReference type="PROSITE" id="PS01159">
    <property type="entry name" value="WW_DOMAIN_1"/>
    <property type="match status" value="1"/>
</dbReference>
<dbReference type="InterPro" id="IPR045148">
    <property type="entry name" value="TCRG1-like"/>
</dbReference>
<feature type="region of interest" description="Disordered" evidence="2">
    <location>
        <begin position="538"/>
        <end position="560"/>
    </location>
</feature>
<dbReference type="Gene3D" id="1.10.10.440">
    <property type="entry name" value="FF domain"/>
    <property type="match status" value="1"/>
</dbReference>
<feature type="region of interest" description="Disordered" evidence="2">
    <location>
        <begin position="468"/>
        <end position="526"/>
    </location>
</feature>
<accession>A0ABR0FM69</accession>
<keyword evidence="5" id="KW-1185">Reference proteome</keyword>
<dbReference type="InterPro" id="IPR036517">
    <property type="entry name" value="FF_domain_sf"/>
</dbReference>
<evidence type="ECO:0000256" key="1">
    <source>
        <dbReference type="ARBA" id="ARBA00022737"/>
    </source>
</evidence>
<feature type="domain" description="WW" evidence="3">
    <location>
        <begin position="14"/>
        <end position="47"/>
    </location>
</feature>
<dbReference type="Pfam" id="PF01846">
    <property type="entry name" value="FF"/>
    <property type="match status" value="1"/>
</dbReference>
<dbReference type="SUPFAM" id="SSF51045">
    <property type="entry name" value="WW domain"/>
    <property type="match status" value="1"/>
</dbReference>
<protein>
    <recommendedName>
        <fullName evidence="3">WW domain-containing protein</fullName>
    </recommendedName>
</protein>
<comment type="caution">
    <text evidence="4">The sequence shown here is derived from an EMBL/GenBank/DDBJ whole genome shotgun (WGS) entry which is preliminary data.</text>
</comment>
<dbReference type="RefSeq" id="XP_062732843.1">
    <property type="nucleotide sequence ID" value="XM_062878725.1"/>
</dbReference>
<dbReference type="PANTHER" id="PTHR15377:SF3">
    <property type="entry name" value="WW DOMAIN-CONTAINING PROTEIN"/>
    <property type="match status" value="1"/>
</dbReference>
<dbReference type="GeneID" id="87898207"/>
<keyword evidence="1" id="KW-0677">Repeat</keyword>
<dbReference type="Pfam" id="PF00397">
    <property type="entry name" value="WW"/>
    <property type="match status" value="1"/>
</dbReference>
<dbReference type="PANTHER" id="PTHR15377">
    <property type="entry name" value="TRANSCRIPTION ELONGATION REGULATOR 1"/>
    <property type="match status" value="1"/>
</dbReference>
<feature type="compositionally biased region" description="Acidic residues" evidence="2">
    <location>
        <begin position="198"/>
        <end position="221"/>
    </location>
</feature>
<feature type="region of interest" description="Disordered" evidence="2">
    <location>
        <begin position="178"/>
        <end position="245"/>
    </location>
</feature>
<dbReference type="CDD" id="cd00201">
    <property type="entry name" value="WW"/>
    <property type="match status" value="1"/>
</dbReference>
<sequence>MQPQPALKSTYKAPPLLPGWTEHKAPTGHTYYYNAETKESTYKRPVTAAAPPTAPSANPASSFWQHQAVPQINLSDPNVANAFMSQYGQPQHQPGQQRGGRGPGGRGGSHARPKPQPIDKPRSKVAIPGHEPWILVCTKYGRRFAYNSAKNASYWRIPEKLMPAILELDKARIRQKAEGKALDTLQDSEGPPEKTDCPEEQEKDYDSSEYEEVEVTDDEDGGDGHATKRQRTEDPDQSENNGPVEFTEEDIAAQLAAMGADYGEDYEMGEDYDDYDRGEAAPQLSDDDARELFKDMLSDFNINPYSPWDTLIEQGRIVDDPRYTVLPTTKARKEVWEEWSRVTIQELKELRQKQEKKDPRIAYFALLQDKATPKLYWAEFKRKYKREDAMKDIKVADKDREKWYREYISRLKLPQSTLKSDLRKLLESVPLSQLNNRSSASSLPTAVLTDLRYWSLDTKSRDEFVEGYIAGLGPPPDSGAEQGAGEDEATKKAKEERRKRERALQDRERAVQEEKHRQEKKLQFERARLREEERELERAMQVGKRGLQSQLTPQEGERFI</sequence>
<dbReference type="InterPro" id="IPR002713">
    <property type="entry name" value="FF_domain"/>
</dbReference>
<dbReference type="SMART" id="SM00456">
    <property type="entry name" value="WW"/>
    <property type="match status" value="1"/>
</dbReference>
<feature type="region of interest" description="Disordered" evidence="2">
    <location>
        <begin position="87"/>
        <end position="126"/>
    </location>
</feature>
<dbReference type="InterPro" id="IPR036020">
    <property type="entry name" value="WW_dom_sf"/>
</dbReference>
<dbReference type="SUPFAM" id="SSF81698">
    <property type="entry name" value="FF domain"/>
    <property type="match status" value="1"/>
</dbReference>
<feature type="compositionally biased region" description="Gly residues" evidence="2">
    <location>
        <begin position="97"/>
        <end position="108"/>
    </location>
</feature>
<feature type="compositionally biased region" description="Basic and acidic residues" evidence="2">
    <location>
        <begin position="488"/>
        <end position="526"/>
    </location>
</feature>
<evidence type="ECO:0000259" key="3">
    <source>
        <dbReference type="PROSITE" id="PS50020"/>
    </source>
</evidence>
<dbReference type="Proteomes" id="UP001322138">
    <property type="component" value="Unassembled WGS sequence"/>
</dbReference>
<name>A0ABR0FM69_9PEZI</name>
<evidence type="ECO:0000256" key="2">
    <source>
        <dbReference type="SAM" id="MobiDB-lite"/>
    </source>
</evidence>
<feature type="compositionally biased region" description="Basic and acidic residues" evidence="2">
    <location>
        <begin position="222"/>
        <end position="234"/>
    </location>
</feature>
<feature type="compositionally biased region" description="Low complexity" evidence="2">
    <location>
        <begin position="47"/>
        <end position="62"/>
    </location>
</feature>
<organism evidence="4 5">
    <name type="scientific">Podospora bellae-mahoneyi</name>
    <dbReference type="NCBI Taxonomy" id="2093777"/>
    <lineage>
        <taxon>Eukaryota</taxon>
        <taxon>Fungi</taxon>
        <taxon>Dikarya</taxon>
        <taxon>Ascomycota</taxon>
        <taxon>Pezizomycotina</taxon>
        <taxon>Sordariomycetes</taxon>
        <taxon>Sordariomycetidae</taxon>
        <taxon>Sordariales</taxon>
        <taxon>Podosporaceae</taxon>
        <taxon>Podospora</taxon>
    </lineage>
</organism>
<reference evidence="4 5" key="1">
    <citation type="journal article" date="2023" name="bioRxiv">
        <title>High-quality genome assemblies of four members of thePodospora anserinaspecies complex.</title>
        <authorList>
            <person name="Ament-Velasquez S.L."/>
            <person name="Vogan A.A."/>
            <person name="Wallerman O."/>
            <person name="Hartmann F."/>
            <person name="Gautier V."/>
            <person name="Silar P."/>
            <person name="Giraud T."/>
            <person name="Johannesson H."/>
        </authorList>
    </citation>
    <scope>NUCLEOTIDE SEQUENCE [LARGE SCALE GENOMIC DNA]</scope>
    <source>
        <strain evidence="4 5">CBS 112042</strain>
    </source>
</reference>
<dbReference type="Gene3D" id="2.20.70.10">
    <property type="match status" value="1"/>
</dbReference>
<dbReference type="InterPro" id="IPR001202">
    <property type="entry name" value="WW_dom"/>
</dbReference>
<evidence type="ECO:0000313" key="5">
    <source>
        <dbReference type="Proteomes" id="UP001322138"/>
    </source>
</evidence>
<gene>
    <name evidence="4" type="ORF">QC761_404410</name>
</gene>